<dbReference type="EMBL" id="JH651384">
    <property type="protein sequence ID" value="EIJ33003.1"/>
    <property type="molecule type" value="Genomic_DNA"/>
</dbReference>
<dbReference type="OrthoDB" id="6088711at2"/>
<sequence length="126" mass="13740">MSDSLADKISAAAPQAAAICTELNRQIIKLGFPEKCADVALGDNLQYSLQRDTFTGQDSLVGVWMHPTGGYKLGSLLFHPDGSFFAEYDVLQLHPSKSKWFVEAVMVWGKGDEIKGDPRLLPALGE</sequence>
<evidence type="ECO:0000313" key="2">
    <source>
        <dbReference type="Proteomes" id="UP000005317"/>
    </source>
</evidence>
<keyword evidence="2" id="KW-1185">Reference proteome</keyword>
<protein>
    <submittedName>
        <fullName evidence="1">Uncharacterized protein</fullName>
    </submittedName>
</protein>
<evidence type="ECO:0000313" key="1">
    <source>
        <dbReference type="EMBL" id="EIJ33003.1"/>
    </source>
</evidence>
<accession>A0A656HA30</accession>
<dbReference type="Proteomes" id="UP000005317">
    <property type="component" value="Unassembled WGS sequence"/>
</dbReference>
<dbReference type="RefSeq" id="WP_002706966.1">
    <property type="nucleotide sequence ID" value="NZ_JH651384.1"/>
</dbReference>
<dbReference type="AlphaFoldDB" id="A0A656HA30"/>
<reference evidence="2" key="1">
    <citation type="journal article" date="2011" name="Stand. Genomic Sci.">
        <title>Genome sequence of the filamentous, gliding Thiothrix nivea neotype strain (JP2(T)).</title>
        <authorList>
            <person name="Lapidus A."/>
            <person name="Nolan M."/>
            <person name="Lucas S."/>
            <person name="Glavina Del Rio T."/>
            <person name="Tice H."/>
            <person name="Cheng J.F."/>
            <person name="Tapia R."/>
            <person name="Han C."/>
            <person name="Goodwin L."/>
            <person name="Pitluck S."/>
            <person name="Liolios K."/>
            <person name="Pagani I."/>
            <person name="Ivanova N."/>
            <person name="Huntemann M."/>
            <person name="Mavromatis K."/>
            <person name="Mikhailova N."/>
            <person name="Pati A."/>
            <person name="Chen A."/>
            <person name="Palaniappan K."/>
            <person name="Land M."/>
            <person name="Brambilla E.M."/>
            <person name="Rohde M."/>
            <person name="Abt B."/>
            <person name="Verbarg S."/>
            <person name="Goker M."/>
            <person name="Bristow J."/>
            <person name="Eisen J.A."/>
            <person name="Markowitz V."/>
            <person name="Hugenholtz P."/>
            <person name="Kyrpides N.C."/>
            <person name="Klenk H.P."/>
            <person name="Woyke T."/>
        </authorList>
    </citation>
    <scope>NUCLEOTIDE SEQUENCE [LARGE SCALE GENOMIC DNA]</scope>
    <source>
        <strain evidence="2">ATCC 35100 / DSM 5205 / JP2</strain>
    </source>
</reference>
<gene>
    <name evidence="1" type="ORF">Thini_0348</name>
</gene>
<organism evidence="1 2">
    <name type="scientific">Thiothrix nivea (strain ATCC 35100 / DSM 5205 / JP2)</name>
    <dbReference type="NCBI Taxonomy" id="870187"/>
    <lineage>
        <taxon>Bacteria</taxon>
        <taxon>Pseudomonadati</taxon>
        <taxon>Pseudomonadota</taxon>
        <taxon>Gammaproteobacteria</taxon>
        <taxon>Thiotrichales</taxon>
        <taxon>Thiotrichaceae</taxon>
        <taxon>Thiothrix</taxon>
    </lineage>
</organism>
<name>A0A656HA30_THINJ</name>
<proteinExistence type="predicted"/>